<accession>A0A1Z4V7Z3</accession>
<sequence length="120" mass="14027">MPSINVEVQLSSEQLLKAVEQLTQPNLEQFVYQLVVLRTHKKAACLLKNEAQLFLPTHQDSIDNEKFIDKREIEILTNEEYQALLYLGEQIDKLQAQRIEYMAELAKIHETSPKTVKVFW</sequence>
<dbReference type="Proteomes" id="UP000218702">
    <property type="component" value="Chromosome"/>
</dbReference>
<reference evidence="1 2" key="1">
    <citation type="submission" date="2017-06" db="EMBL/GenBank/DDBJ databases">
        <title>Genome sequencing of cyanobaciteial culture collection at National Institute for Environmental Studies (NIES).</title>
        <authorList>
            <person name="Hirose Y."/>
            <person name="Shimura Y."/>
            <person name="Fujisawa T."/>
            <person name="Nakamura Y."/>
            <person name="Kawachi M."/>
        </authorList>
    </citation>
    <scope>NUCLEOTIDE SEQUENCE [LARGE SCALE GENOMIC DNA]</scope>
    <source>
        <strain evidence="1 2">NIES-806</strain>
    </source>
</reference>
<dbReference type="EMBL" id="AP018316">
    <property type="protein sequence ID" value="BAZ87686.1"/>
    <property type="molecule type" value="Genomic_DNA"/>
</dbReference>
<dbReference type="RefSeq" id="WP_096669843.1">
    <property type="nucleotide sequence ID" value="NZ_AP018316.1"/>
</dbReference>
<organism evidence="1 2">
    <name type="scientific">Dolichospermum compactum NIES-806</name>
    <dbReference type="NCBI Taxonomy" id="1973481"/>
    <lineage>
        <taxon>Bacteria</taxon>
        <taxon>Bacillati</taxon>
        <taxon>Cyanobacteriota</taxon>
        <taxon>Cyanophyceae</taxon>
        <taxon>Nostocales</taxon>
        <taxon>Aphanizomenonaceae</taxon>
        <taxon>Dolichospermum</taxon>
        <taxon>Dolichospermum compactum</taxon>
    </lineage>
</organism>
<dbReference type="AlphaFoldDB" id="A0A1Z4V7Z3"/>
<keyword evidence="2" id="KW-1185">Reference proteome</keyword>
<evidence type="ECO:0000313" key="2">
    <source>
        <dbReference type="Proteomes" id="UP000218702"/>
    </source>
</evidence>
<dbReference type="OrthoDB" id="466871at2"/>
<dbReference type="KEGG" id="dcm:NIES806_39160"/>
<evidence type="ECO:0000313" key="1">
    <source>
        <dbReference type="EMBL" id="BAZ87686.1"/>
    </source>
</evidence>
<protein>
    <submittedName>
        <fullName evidence="1">Uncharacterized protein</fullName>
    </submittedName>
</protein>
<proteinExistence type="predicted"/>
<name>A0A1Z4V7Z3_9CYAN</name>
<gene>
    <name evidence="1" type="ORF">NIES806_39160</name>
</gene>